<name>A0A9D5AW71_PEA</name>
<proteinExistence type="predicted"/>
<protein>
    <recommendedName>
        <fullName evidence="1">Thioredoxin domain-containing protein</fullName>
    </recommendedName>
</protein>
<dbReference type="SUPFAM" id="SSF52833">
    <property type="entry name" value="Thioredoxin-like"/>
    <property type="match status" value="1"/>
</dbReference>
<evidence type="ECO:0000313" key="2">
    <source>
        <dbReference type="EMBL" id="KAI5421446.1"/>
    </source>
</evidence>
<dbReference type="EMBL" id="JAMSHJ010000004">
    <property type="protein sequence ID" value="KAI5421446.1"/>
    <property type="molecule type" value="Genomic_DNA"/>
</dbReference>
<feature type="domain" description="Thioredoxin" evidence="1">
    <location>
        <begin position="93"/>
        <end position="115"/>
    </location>
</feature>
<dbReference type="PANTHER" id="PTHR45815:SF3">
    <property type="entry name" value="PROTEIN DISULFIDE-ISOMERASE A6"/>
    <property type="match status" value="1"/>
</dbReference>
<dbReference type="Gramene" id="Psat04G0503400-T1">
    <property type="protein sequence ID" value="KAI5421446.1"/>
    <property type="gene ID" value="KIW84_045034"/>
</dbReference>
<dbReference type="GO" id="GO:0034976">
    <property type="term" value="P:response to endoplasmic reticulum stress"/>
    <property type="evidence" value="ECO:0007669"/>
    <property type="project" value="TreeGrafter"/>
</dbReference>
<dbReference type="Gene3D" id="3.40.30.10">
    <property type="entry name" value="Glutaredoxin"/>
    <property type="match status" value="1"/>
</dbReference>
<dbReference type="InterPro" id="IPR036249">
    <property type="entry name" value="Thioredoxin-like_sf"/>
</dbReference>
<dbReference type="GO" id="GO:0005788">
    <property type="term" value="C:endoplasmic reticulum lumen"/>
    <property type="evidence" value="ECO:0007669"/>
    <property type="project" value="TreeGrafter"/>
</dbReference>
<evidence type="ECO:0000313" key="3">
    <source>
        <dbReference type="Proteomes" id="UP001058974"/>
    </source>
</evidence>
<reference evidence="2 3" key="1">
    <citation type="journal article" date="2022" name="Nat. Genet.">
        <title>Improved pea reference genome and pan-genome highlight genomic features and evolutionary characteristics.</title>
        <authorList>
            <person name="Yang T."/>
            <person name="Liu R."/>
            <person name="Luo Y."/>
            <person name="Hu S."/>
            <person name="Wang D."/>
            <person name="Wang C."/>
            <person name="Pandey M.K."/>
            <person name="Ge S."/>
            <person name="Xu Q."/>
            <person name="Li N."/>
            <person name="Li G."/>
            <person name="Huang Y."/>
            <person name="Saxena R.K."/>
            <person name="Ji Y."/>
            <person name="Li M."/>
            <person name="Yan X."/>
            <person name="He Y."/>
            <person name="Liu Y."/>
            <person name="Wang X."/>
            <person name="Xiang C."/>
            <person name="Varshney R.K."/>
            <person name="Ding H."/>
            <person name="Gao S."/>
            <person name="Zong X."/>
        </authorList>
    </citation>
    <scope>NUCLEOTIDE SEQUENCE [LARGE SCALE GENOMIC DNA]</scope>
    <source>
        <strain evidence="2 3">cv. Zhongwan 6</strain>
    </source>
</reference>
<dbReference type="GO" id="GO:0015035">
    <property type="term" value="F:protein-disulfide reductase activity"/>
    <property type="evidence" value="ECO:0007669"/>
    <property type="project" value="TreeGrafter"/>
</dbReference>
<dbReference type="Pfam" id="PF00085">
    <property type="entry name" value="Thioredoxin"/>
    <property type="match status" value="1"/>
</dbReference>
<dbReference type="AlphaFoldDB" id="A0A9D5AW71"/>
<dbReference type="InterPro" id="IPR013766">
    <property type="entry name" value="Thioredoxin_domain"/>
</dbReference>
<organism evidence="2 3">
    <name type="scientific">Pisum sativum</name>
    <name type="common">Garden pea</name>
    <name type="synonym">Lathyrus oleraceus</name>
    <dbReference type="NCBI Taxonomy" id="3888"/>
    <lineage>
        <taxon>Eukaryota</taxon>
        <taxon>Viridiplantae</taxon>
        <taxon>Streptophyta</taxon>
        <taxon>Embryophyta</taxon>
        <taxon>Tracheophyta</taxon>
        <taxon>Spermatophyta</taxon>
        <taxon>Magnoliopsida</taxon>
        <taxon>eudicotyledons</taxon>
        <taxon>Gunneridae</taxon>
        <taxon>Pentapetalae</taxon>
        <taxon>rosids</taxon>
        <taxon>fabids</taxon>
        <taxon>Fabales</taxon>
        <taxon>Fabaceae</taxon>
        <taxon>Papilionoideae</taxon>
        <taxon>50 kb inversion clade</taxon>
        <taxon>NPAAA clade</taxon>
        <taxon>Hologalegina</taxon>
        <taxon>IRL clade</taxon>
        <taxon>Fabeae</taxon>
        <taxon>Lathyrus</taxon>
    </lineage>
</organism>
<dbReference type="PANTHER" id="PTHR45815">
    <property type="entry name" value="PROTEIN DISULFIDE-ISOMERASE A6"/>
    <property type="match status" value="1"/>
</dbReference>
<dbReference type="Proteomes" id="UP001058974">
    <property type="component" value="Chromosome 4"/>
</dbReference>
<comment type="caution">
    <text evidence="2">The sequence shown here is derived from an EMBL/GenBank/DDBJ whole genome shotgun (WGS) entry which is preliminary data.</text>
</comment>
<gene>
    <name evidence="2" type="ORF">KIW84_045034</name>
</gene>
<keyword evidence="3" id="KW-1185">Reference proteome</keyword>
<accession>A0A9D5AW71</accession>
<evidence type="ECO:0000259" key="1">
    <source>
        <dbReference type="Pfam" id="PF00085"/>
    </source>
</evidence>
<sequence length="141" mass="15071">MRGSFAGGGGCGMKRRMEVFAATFKVMSLERDGCGGELVGSEDGGTVGTMGFLVREPSGLSLILRNLYGSMVEFRLGGDDSVIVVEMFYERVKVLNSNVVVLVEFFVPWCGHCKIATILKGVVTVAALDTEAHQACNANLL</sequence>